<dbReference type="EMBL" id="CAVMJV010000011">
    <property type="protein sequence ID" value="CAK5043775.1"/>
    <property type="molecule type" value="Genomic_DNA"/>
</dbReference>
<comment type="caution">
    <text evidence="1">The sequence shown here is derived from an EMBL/GenBank/DDBJ whole genome shotgun (WGS) entry which is preliminary data.</text>
</comment>
<evidence type="ECO:0000313" key="2">
    <source>
        <dbReference type="Proteomes" id="UP001497535"/>
    </source>
</evidence>
<gene>
    <name evidence="1" type="ORF">MENTE1834_LOCUS11241</name>
</gene>
<organism evidence="1 2">
    <name type="scientific">Meloidogyne enterolobii</name>
    <name type="common">Root-knot nematode worm</name>
    <name type="synonym">Meloidogyne mayaguensis</name>
    <dbReference type="NCBI Taxonomy" id="390850"/>
    <lineage>
        <taxon>Eukaryota</taxon>
        <taxon>Metazoa</taxon>
        <taxon>Ecdysozoa</taxon>
        <taxon>Nematoda</taxon>
        <taxon>Chromadorea</taxon>
        <taxon>Rhabditida</taxon>
        <taxon>Tylenchina</taxon>
        <taxon>Tylenchomorpha</taxon>
        <taxon>Tylenchoidea</taxon>
        <taxon>Meloidogynidae</taxon>
        <taxon>Meloidogyninae</taxon>
        <taxon>Meloidogyne</taxon>
    </lineage>
</organism>
<proteinExistence type="predicted"/>
<reference evidence="1" key="1">
    <citation type="submission" date="2023-11" db="EMBL/GenBank/DDBJ databases">
        <authorList>
            <person name="Poullet M."/>
        </authorList>
    </citation>
    <scope>NUCLEOTIDE SEQUENCE</scope>
    <source>
        <strain evidence="1">E1834</strain>
    </source>
</reference>
<name>A0ACB0YEN3_MELEN</name>
<dbReference type="Proteomes" id="UP001497535">
    <property type="component" value="Unassembled WGS sequence"/>
</dbReference>
<keyword evidence="2" id="KW-1185">Reference proteome</keyword>
<protein>
    <submittedName>
        <fullName evidence="1">Uncharacterized protein</fullName>
    </submittedName>
</protein>
<evidence type="ECO:0000313" key="1">
    <source>
        <dbReference type="EMBL" id="CAK5043775.1"/>
    </source>
</evidence>
<accession>A0ACB0YEN3</accession>
<sequence length="258" mass="29959">MVSGVGITAGPHRLWSHKSYKAKTPLKIILMFMNCVAFQNDVIEWSRDHRCHHKWTDTDADPHNINRGFFFAHMGWLLCKKHPLVREKGATLDMSDLTSEPVLAFQRKYYLPLVFIFCFLLPTATAVFLWGESVWIAFCTAALFRYCLNLHATWFINSAAHTFGYKPYDVAIKATESMLTTLTAWGEGGHNYHHTFPQDYRTSEMLGVFNFSRLFIDFFAKIGWAYDLKTVDEKTIQRQMGRQLERLKEEEKKNSRAA</sequence>